<dbReference type="PRINTS" id="PR01607">
    <property type="entry name" value="APYRASEFAMLY"/>
</dbReference>
<dbReference type="CDD" id="cd00118">
    <property type="entry name" value="LysM"/>
    <property type="match status" value="1"/>
</dbReference>
<evidence type="ECO:0000256" key="1">
    <source>
        <dbReference type="RuleBase" id="RU362119"/>
    </source>
</evidence>
<dbReference type="InterPro" id="IPR019079">
    <property type="entry name" value="Capsule_synth_CapA"/>
</dbReference>
<dbReference type="Gene3D" id="3.90.780.10">
    <property type="entry name" value="5'-Nucleotidase, C-terminal domain"/>
    <property type="match status" value="1"/>
</dbReference>
<feature type="domain" description="LysM" evidence="2">
    <location>
        <begin position="36"/>
        <end position="80"/>
    </location>
</feature>
<dbReference type="InterPro" id="IPR036907">
    <property type="entry name" value="5'-Nucleotdase_C_sf"/>
</dbReference>
<keyword evidence="1" id="KW-0547">Nucleotide-binding</keyword>
<dbReference type="InterPro" id="IPR006179">
    <property type="entry name" value="5_nucleotidase/apyrase"/>
</dbReference>
<dbReference type="AlphaFoldDB" id="A0A1M5TJD1"/>
<dbReference type="GO" id="GO:0000166">
    <property type="term" value="F:nucleotide binding"/>
    <property type="evidence" value="ECO:0007669"/>
    <property type="project" value="UniProtKB-KW"/>
</dbReference>
<organism evidence="3 4">
    <name type="scientific">Caloranaerobacter azorensis DSM 13643</name>
    <dbReference type="NCBI Taxonomy" id="1121264"/>
    <lineage>
        <taxon>Bacteria</taxon>
        <taxon>Bacillati</taxon>
        <taxon>Bacillota</taxon>
        <taxon>Tissierellia</taxon>
        <taxon>Tissierellales</taxon>
        <taxon>Thermohalobacteraceae</taxon>
        <taxon>Caloranaerobacter</taxon>
    </lineage>
</organism>
<dbReference type="OrthoDB" id="9800780at2"/>
<evidence type="ECO:0000313" key="4">
    <source>
        <dbReference type="Proteomes" id="UP000183967"/>
    </source>
</evidence>
<dbReference type="GO" id="GO:0030288">
    <property type="term" value="C:outer membrane-bounded periplasmic space"/>
    <property type="evidence" value="ECO:0007669"/>
    <property type="project" value="TreeGrafter"/>
</dbReference>
<reference evidence="4" key="1">
    <citation type="submission" date="2016-11" db="EMBL/GenBank/DDBJ databases">
        <authorList>
            <person name="Varghese N."/>
            <person name="Submissions S."/>
        </authorList>
    </citation>
    <scope>NUCLEOTIDE SEQUENCE [LARGE SCALE GENOMIC DNA]</scope>
    <source>
        <strain evidence="4">DSM 13643</strain>
    </source>
</reference>
<gene>
    <name evidence="3" type="ORF">SAMN02745135_01022</name>
</gene>
<dbReference type="PROSITE" id="PS00786">
    <property type="entry name" value="5_NUCLEOTIDASE_2"/>
    <property type="match status" value="1"/>
</dbReference>
<accession>A0A1M5TJD1</accession>
<dbReference type="SMART" id="SM00257">
    <property type="entry name" value="LysM"/>
    <property type="match status" value="1"/>
</dbReference>
<proteinExistence type="inferred from homology"/>
<dbReference type="SUPFAM" id="SSF55816">
    <property type="entry name" value="5'-nucleotidase (syn. UDP-sugar hydrolase), C-terminal domain"/>
    <property type="match status" value="1"/>
</dbReference>
<dbReference type="SUPFAM" id="SSF56300">
    <property type="entry name" value="Metallo-dependent phosphatases"/>
    <property type="match status" value="1"/>
</dbReference>
<name>A0A1M5TJD1_9FIRM</name>
<keyword evidence="4" id="KW-1185">Reference proteome</keyword>
<dbReference type="GO" id="GO:0016788">
    <property type="term" value="F:hydrolase activity, acting on ester bonds"/>
    <property type="evidence" value="ECO:0007669"/>
    <property type="project" value="InterPro"/>
</dbReference>
<dbReference type="PANTHER" id="PTHR11575">
    <property type="entry name" value="5'-NUCLEOTIDASE-RELATED"/>
    <property type="match status" value="1"/>
</dbReference>
<dbReference type="RefSeq" id="WP_073196004.1">
    <property type="nucleotide sequence ID" value="NZ_FQXO01000022.1"/>
</dbReference>
<comment type="similarity">
    <text evidence="1">Belongs to the 5'-nucleotidase family.</text>
</comment>
<dbReference type="InterPro" id="IPR036779">
    <property type="entry name" value="LysM_dom_sf"/>
</dbReference>
<sequence length="573" mass="63322">MKRLKKLNLILVLILLVTLILPLNLINAEGFDTNPKTYTVKSGDVLWKIAESYGFDWKEIAKYNKLKNPHLIFPGQKILIPSTIKRIDILTSNDFHGKLEGGYEAGAAKFAAYMQYYKNMNPEGTIILNAGDAFQGTPMSNLLRGKPVVEMMNMIGFDAMTVGNHEFDWGIETILDTLKNANFEFIVANIYENGKPVNWAKPYTIIEKNGVKIGIIGLATPETAITAHADYVGLYEFKDPVEICNKLIPEVKKQGADIIIILSHLPASQDKETKEITGELADLAKGITGADAAIGGHSHQQVAGIINGIPVIQAYKHGRMIGHITLYYDTKAKKVVGNNIELIEVRKGNLNIEPDAKVQAMVDKYNEELKPIFGKVIGKAETDILRDYNNESAMGNWITDVMRKKANVQIAFTNAGGIRADLTAGDVTIGNIFEAMPFDNTIVTGEMTGAQIKAILEQSVTLYKGMLQISGIKFTYDSTKPEGERVIDIYLEDGTPIEMDKTYTVATNDFLSGGQDGFVTLKEIKWTNTFILLRDALIENIRNNKVISPKVEGRITDVSKNVSSVIFELPNVA</sequence>
<dbReference type="InterPro" id="IPR018392">
    <property type="entry name" value="LysM"/>
</dbReference>
<dbReference type="Pfam" id="PF02872">
    <property type="entry name" value="5_nucleotid_C"/>
    <property type="match status" value="1"/>
</dbReference>
<dbReference type="EMBL" id="FQXO01000022">
    <property type="protein sequence ID" value="SHH50867.1"/>
    <property type="molecule type" value="Genomic_DNA"/>
</dbReference>
<protein>
    <submittedName>
        <fullName evidence="3">2',3'-cyclic-nucleotide 2'-phosphodiesterase/5'-or 3'-nucleotidase, 5'-nucleotidase family</fullName>
    </submittedName>
</protein>
<dbReference type="InterPro" id="IPR029052">
    <property type="entry name" value="Metallo-depent_PP-like"/>
</dbReference>
<dbReference type="SUPFAM" id="SSF54106">
    <property type="entry name" value="LysM domain"/>
    <property type="match status" value="1"/>
</dbReference>
<dbReference type="Gene3D" id="3.60.21.10">
    <property type="match status" value="1"/>
</dbReference>
<dbReference type="InterPro" id="IPR008334">
    <property type="entry name" value="5'-Nucleotdase_C"/>
</dbReference>
<dbReference type="Proteomes" id="UP000183967">
    <property type="component" value="Unassembled WGS sequence"/>
</dbReference>
<dbReference type="InterPro" id="IPR006146">
    <property type="entry name" value="5'-Nucleotdase_CS"/>
</dbReference>
<dbReference type="PROSITE" id="PS51782">
    <property type="entry name" value="LYSM"/>
    <property type="match status" value="1"/>
</dbReference>
<keyword evidence="1" id="KW-0378">Hydrolase</keyword>
<dbReference type="GO" id="GO:0009166">
    <property type="term" value="P:nucleotide catabolic process"/>
    <property type="evidence" value="ECO:0007669"/>
    <property type="project" value="InterPro"/>
</dbReference>
<dbReference type="Gene3D" id="3.10.350.10">
    <property type="entry name" value="LysM domain"/>
    <property type="match status" value="1"/>
</dbReference>
<dbReference type="Pfam" id="PF01476">
    <property type="entry name" value="LysM"/>
    <property type="match status" value="1"/>
</dbReference>
<evidence type="ECO:0000259" key="2">
    <source>
        <dbReference type="PROSITE" id="PS51782"/>
    </source>
</evidence>
<dbReference type="PANTHER" id="PTHR11575:SF24">
    <property type="entry name" value="5'-NUCLEOTIDASE"/>
    <property type="match status" value="1"/>
</dbReference>
<evidence type="ECO:0000313" key="3">
    <source>
        <dbReference type="EMBL" id="SHH50867.1"/>
    </source>
</evidence>
<dbReference type="GO" id="GO:0046872">
    <property type="term" value="F:metal ion binding"/>
    <property type="evidence" value="ECO:0007669"/>
    <property type="project" value="InterPro"/>
</dbReference>
<dbReference type="Pfam" id="PF09587">
    <property type="entry name" value="PGA_cap"/>
    <property type="match status" value="1"/>
</dbReference>
<dbReference type="CDD" id="cd00845">
    <property type="entry name" value="MPP_UshA_N_like"/>
    <property type="match status" value="1"/>
</dbReference>